<organism evidence="2">
    <name type="scientific">Serratia symbiotica SCt-VLC</name>
    <dbReference type="NCBI Taxonomy" id="1347341"/>
    <lineage>
        <taxon>Bacteria</taxon>
        <taxon>Pseudomonadati</taxon>
        <taxon>Pseudomonadota</taxon>
        <taxon>Gammaproteobacteria</taxon>
        <taxon>Enterobacterales</taxon>
        <taxon>Yersiniaceae</taxon>
        <taxon>Serratia</taxon>
        <taxon>Serratia symbiotica</taxon>
    </lineage>
</organism>
<evidence type="ECO:0000256" key="1">
    <source>
        <dbReference type="SAM" id="MobiDB-lite"/>
    </source>
</evidence>
<gene>
    <name evidence="2" type="ORF">SCTVLC_1151</name>
</gene>
<accession>A0A068RDG5</accession>
<evidence type="ECO:0000313" key="2">
    <source>
        <dbReference type="EMBL" id="CDG47870.1"/>
    </source>
</evidence>
<feature type="compositionally biased region" description="Polar residues" evidence="1">
    <location>
        <begin position="25"/>
        <end position="37"/>
    </location>
</feature>
<sequence>MSLELVIKENTEVIRQLIATMQKGKTFTPDTSPQPKTECTDKRTTGEKPCLDDQPLPVAVALAALYGAPGRELDLDKLAAAVEVTETATGKDRNETIDTLTMALKGVERATQLHGTGVFDLAIQILEHWDALPGITERRAYAERLLDTPKAERANVKPAKPKTTEKKQPVSETKTDEPIPDVAALMEQGRTLIIEKLAPETPAELRKTLDKFGLKKLTDCPHEKLPEVIAALTQLADSLEA</sequence>
<reference evidence="2" key="2">
    <citation type="journal article" date="2014" name="Genome Biol. Evol.">
        <title>Settling down: the genome of Serratia symbiotica from the aphid Cinara tujafilina zooms in on the process of accommodation to a cooperative intracellular life.</title>
        <authorList>
            <person name="Manzano-Marin A."/>
            <person name="Latorre A."/>
        </authorList>
    </citation>
    <scope>NUCLEOTIDE SEQUENCE</scope>
    <source>
        <strain evidence="2">SCt-VLC</strain>
    </source>
</reference>
<proteinExistence type="predicted"/>
<dbReference type="RefSeq" id="WP_071837571.1">
    <property type="nucleotide sequence ID" value="NZ_FR904233.1"/>
</dbReference>
<feature type="compositionally biased region" description="Basic and acidic residues" evidence="1">
    <location>
        <begin position="162"/>
        <end position="176"/>
    </location>
</feature>
<feature type="compositionally biased region" description="Basic and acidic residues" evidence="1">
    <location>
        <begin position="38"/>
        <end position="47"/>
    </location>
</feature>
<dbReference type="EMBL" id="FR904233">
    <property type="protein sequence ID" value="CDG47870.1"/>
    <property type="molecule type" value="Genomic_DNA"/>
</dbReference>
<name>A0A068RDG5_9GAMM</name>
<reference evidence="2" key="1">
    <citation type="submission" date="2013-06" db="EMBL/GenBank/DDBJ databases">
        <authorList>
            <person name="Mazano-Marin A."/>
        </authorList>
    </citation>
    <scope>NUCLEOTIDE SEQUENCE</scope>
    <source>
        <strain evidence="2">SCt-VLC</strain>
    </source>
</reference>
<dbReference type="AlphaFoldDB" id="A0A068RDG5"/>
<feature type="region of interest" description="Disordered" evidence="1">
    <location>
        <begin position="152"/>
        <end position="176"/>
    </location>
</feature>
<dbReference type="OrthoDB" id="6629596at2"/>
<feature type="region of interest" description="Disordered" evidence="1">
    <location>
        <begin position="25"/>
        <end position="47"/>
    </location>
</feature>
<protein>
    <submittedName>
        <fullName evidence="2">Uncharacterized protein</fullName>
    </submittedName>
</protein>